<dbReference type="EMBL" id="AP019831">
    <property type="protein sequence ID" value="BBM46215.1"/>
    <property type="molecule type" value="Genomic_DNA"/>
</dbReference>
<keyword evidence="4 6" id="KW-1133">Transmembrane helix</keyword>
<dbReference type="PANTHER" id="PTHR34857:SF2">
    <property type="entry name" value="SLL0384 PROTEIN"/>
    <property type="match status" value="1"/>
</dbReference>
<dbReference type="InterPro" id="IPR003339">
    <property type="entry name" value="ABC/ECF_trnsptr_transmembrane"/>
</dbReference>
<evidence type="ECO:0000256" key="5">
    <source>
        <dbReference type="ARBA" id="ARBA00023136"/>
    </source>
</evidence>
<dbReference type="InterPro" id="IPR051611">
    <property type="entry name" value="ECF_transporter_component"/>
</dbReference>
<feature type="transmembrane region" description="Helical" evidence="6">
    <location>
        <begin position="96"/>
        <end position="119"/>
    </location>
</feature>
<feature type="transmembrane region" description="Helical" evidence="6">
    <location>
        <begin position="58"/>
        <end position="76"/>
    </location>
</feature>
<name>A0A510K6Z1_9FUSO</name>
<feature type="transmembrane region" description="Helical" evidence="6">
    <location>
        <begin position="9"/>
        <end position="27"/>
    </location>
</feature>
<evidence type="ECO:0000313" key="8">
    <source>
        <dbReference type="Proteomes" id="UP000422644"/>
    </source>
</evidence>
<dbReference type="OrthoDB" id="166227at2"/>
<dbReference type="Proteomes" id="UP000422644">
    <property type="component" value="Chromosome"/>
</dbReference>
<accession>A0A510K6Z1</accession>
<dbReference type="CDD" id="cd16914">
    <property type="entry name" value="EcfT"/>
    <property type="match status" value="1"/>
</dbReference>
<evidence type="ECO:0000256" key="1">
    <source>
        <dbReference type="ARBA" id="ARBA00004141"/>
    </source>
</evidence>
<sequence>MIKNFFRNLYPLTKFYLAAVLLISAFILPNYTYGYLLIAICGIVAYFYEKLGIYLKRVFFSLFFLTLIIFAVQGLMIPSNDIMAKFGFITVYKTGIITAVRLTSKIAALVSTITMLTLISKAKEFTVALEKKGLNPKAAFILLLSLQMIPEMKKQSDIIMDSQKARGVEMEGNVFVRFKALIPIFIPMVLSSIISTEERAITLESRGFSIGEKRTILYDIEETKNDKIMKIMLAIFIVLCITWRVLWVISK</sequence>
<keyword evidence="8" id="KW-1185">Reference proteome</keyword>
<keyword evidence="2" id="KW-1003">Cell membrane</keyword>
<dbReference type="PANTHER" id="PTHR34857">
    <property type="entry name" value="SLL0384 PROTEIN"/>
    <property type="match status" value="1"/>
</dbReference>
<protein>
    <submittedName>
        <fullName evidence="7">ABC-type cobalt transport system, permease component</fullName>
    </submittedName>
</protein>
<evidence type="ECO:0000256" key="6">
    <source>
        <dbReference type="SAM" id="Phobius"/>
    </source>
</evidence>
<comment type="subcellular location">
    <subcellularLocation>
        <location evidence="1">Membrane</location>
        <topology evidence="1">Multi-pass membrane protein</topology>
    </subcellularLocation>
</comment>
<evidence type="ECO:0000256" key="4">
    <source>
        <dbReference type="ARBA" id="ARBA00022989"/>
    </source>
</evidence>
<keyword evidence="5 6" id="KW-0472">Membrane</keyword>
<gene>
    <name evidence="7" type="ORF">JMUB3870_2352</name>
</gene>
<evidence type="ECO:0000313" key="7">
    <source>
        <dbReference type="EMBL" id="BBM46215.1"/>
    </source>
</evidence>
<dbReference type="AlphaFoldDB" id="A0A510K6Z1"/>
<evidence type="ECO:0000256" key="2">
    <source>
        <dbReference type="ARBA" id="ARBA00022475"/>
    </source>
</evidence>
<dbReference type="RefSeq" id="WP_155283153.1">
    <property type="nucleotide sequence ID" value="NZ_AP019831.1"/>
</dbReference>
<feature type="transmembrane region" description="Helical" evidence="6">
    <location>
        <begin position="231"/>
        <end position="249"/>
    </location>
</feature>
<reference evidence="7 8" key="1">
    <citation type="submission" date="2019-07" db="EMBL/GenBank/DDBJ databases">
        <title>Complete Genome Sequence of Leptotrichia trevisanii Strain JMUB3870.</title>
        <authorList>
            <person name="Watanabe S."/>
            <person name="Cui L."/>
        </authorList>
    </citation>
    <scope>NUCLEOTIDE SEQUENCE [LARGE SCALE GENOMIC DNA]</scope>
    <source>
        <strain evidence="7 8">JMUB3870</strain>
    </source>
</reference>
<evidence type="ECO:0000256" key="3">
    <source>
        <dbReference type="ARBA" id="ARBA00022692"/>
    </source>
</evidence>
<proteinExistence type="predicted"/>
<organism evidence="7 8">
    <name type="scientific">Leptotrichia trevisanii</name>
    <dbReference type="NCBI Taxonomy" id="109328"/>
    <lineage>
        <taxon>Bacteria</taxon>
        <taxon>Fusobacteriati</taxon>
        <taxon>Fusobacteriota</taxon>
        <taxon>Fusobacteriia</taxon>
        <taxon>Fusobacteriales</taxon>
        <taxon>Leptotrichiaceae</taxon>
        <taxon>Leptotrichia</taxon>
    </lineage>
</organism>
<dbReference type="GO" id="GO:0005886">
    <property type="term" value="C:plasma membrane"/>
    <property type="evidence" value="ECO:0007669"/>
    <property type="project" value="UniProtKB-ARBA"/>
</dbReference>
<keyword evidence="3 6" id="KW-0812">Transmembrane</keyword>
<dbReference type="Pfam" id="PF02361">
    <property type="entry name" value="CbiQ"/>
    <property type="match status" value="1"/>
</dbReference>